<dbReference type="STRING" id="39966.A0A369J8U8"/>
<feature type="domain" description="MYND-type" evidence="4">
    <location>
        <begin position="266"/>
        <end position="287"/>
    </location>
</feature>
<evidence type="ECO:0000256" key="3">
    <source>
        <dbReference type="ARBA" id="ARBA00022833"/>
    </source>
</evidence>
<dbReference type="Proteomes" id="UP000076154">
    <property type="component" value="Unassembled WGS sequence"/>
</dbReference>
<evidence type="ECO:0000313" key="5">
    <source>
        <dbReference type="EMBL" id="RDB15884.1"/>
    </source>
</evidence>
<proteinExistence type="predicted"/>
<evidence type="ECO:0000259" key="4">
    <source>
        <dbReference type="Pfam" id="PF01753"/>
    </source>
</evidence>
<evidence type="ECO:0000313" key="6">
    <source>
        <dbReference type="Proteomes" id="UP000076154"/>
    </source>
</evidence>
<keyword evidence="3" id="KW-0862">Zinc</keyword>
<keyword evidence="6" id="KW-1185">Reference proteome</keyword>
<keyword evidence="2" id="KW-0863">Zinc-finger</keyword>
<reference evidence="5" key="1">
    <citation type="submission" date="2018-04" db="EMBL/GenBank/DDBJ databases">
        <title>Whole genome sequencing of Hypsizygus marmoreus.</title>
        <authorList>
            <person name="Choi I.-G."/>
            <person name="Min B."/>
            <person name="Kim J.-G."/>
            <person name="Kim S."/>
            <person name="Oh Y.-L."/>
            <person name="Kong W.-S."/>
            <person name="Park H."/>
            <person name="Jeong J."/>
            <person name="Song E.-S."/>
        </authorList>
    </citation>
    <scope>NUCLEOTIDE SEQUENCE [LARGE SCALE GENOMIC DNA]</scope>
    <source>
        <strain evidence="5">51987-8</strain>
    </source>
</reference>
<keyword evidence="1" id="KW-0479">Metal-binding</keyword>
<dbReference type="InParanoid" id="A0A369J8U8"/>
<dbReference type="EMBL" id="LUEZ02000138">
    <property type="protein sequence ID" value="RDB15884.1"/>
    <property type="molecule type" value="Genomic_DNA"/>
</dbReference>
<evidence type="ECO:0000256" key="2">
    <source>
        <dbReference type="ARBA" id="ARBA00022771"/>
    </source>
</evidence>
<dbReference type="GO" id="GO:0008270">
    <property type="term" value="F:zinc ion binding"/>
    <property type="evidence" value="ECO:0007669"/>
    <property type="project" value="UniProtKB-KW"/>
</dbReference>
<comment type="caution">
    <text evidence="5">The sequence shown here is derived from an EMBL/GenBank/DDBJ whole genome shotgun (WGS) entry which is preliminary data.</text>
</comment>
<sequence length="482" mass="54317">MTTLDKIRTLILGGKPHPRYEDNAIAWNAAWEAIAQVETPIAMYEVVPASEDAVGATQDMLAHYRSIYRTLCDIQYTLTVEATEHAAAGFESRWQAATPIVRQGHVVDGHIRAVHILQSEILRGLCGDITLVSLQNDNGGGFLKLLRVYLHDDLASNPTTPITFPYNSTSGTLLPIETVDKHVWRMVTNLQRDTYICSFLLHTLYSWDQRPRPVPGQLLKTQFKGTFDPSTVKLFKSALGPSRFEDFRQKTRAEYDSGNCKDTLNRSIFYCSRTCQKDDWPRHKIVCGKTFTIESARATAIPLQKPTAGRDGVTQSQKIGPPVGGFKRSPALIAQVHWLNDNAEVDYYVQDKDGRKIGFGMESLPYIQKAFRTVRDRAVIRGDRSAAAALGEFILTNLDKLSSETGESLPRETIMNQLVLEYGDGIKQDIHILEVIAYYRKIPYLTQVLNVVVGREIYDVSVLPPYWNVLESNFQKHSPIRN</sequence>
<dbReference type="Gene3D" id="6.10.140.2220">
    <property type="match status" value="1"/>
</dbReference>
<dbReference type="SUPFAM" id="SSF144232">
    <property type="entry name" value="HIT/MYND zinc finger-like"/>
    <property type="match status" value="1"/>
</dbReference>
<protein>
    <recommendedName>
        <fullName evidence="4">MYND-type domain-containing protein</fullName>
    </recommendedName>
</protein>
<dbReference type="OrthoDB" id="265717at2759"/>
<evidence type="ECO:0000256" key="1">
    <source>
        <dbReference type="ARBA" id="ARBA00022723"/>
    </source>
</evidence>
<dbReference type="AlphaFoldDB" id="A0A369J8U8"/>
<organism evidence="5 6">
    <name type="scientific">Hypsizygus marmoreus</name>
    <name type="common">White beech mushroom</name>
    <name type="synonym">Agaricus marmoreus</name>
    <dbReference type="NCBI Taxonomy" id="39966"/>
    <lineage>
        <taxon>Eukaryota</taxon>
        <taxon>Fungi</taxon>
        <taxon>Dikarya</taxon>
        <taxon>Basidiomycota</taxon>
        <taxon>Agaricomycotina</taxon>
        <taxon>Agaricomycetes</taxon>
        <taxon>Agaricomycetidae</taxon>
        <taxon>Agaricales</taxon>
        <taxon>Tricholomatineae</taxon>
        <taxon>Lyophyllaceae</taxon>
        <taxon>Hypsizygus</taxon>
    </lineage>
</organism>
<dbReference type="InterPro" id="IPR002893">
    <property type="entry name" value="Znf_MYND"/>
</dbReference>
<dbReference type="Pfam" id="PF01753">
    <property type="entry name" value="zf-MYND"/>
    <property type="match status" value="1"/>
</dbReference>
<accession>A0A369J8U8</accession>
<gene>
    <name evidence="5" type="ORF">Hypma_003614</name>
</gene>
<name>A0A369J8U8_HYPMA</name>